<dbReference type="PROSITE" id="PS00460">
    <property type="entry name" value="GLUTATHIONE_PEROXID_1"/>
    <property type="match status" value="1"/>
</dbReference>
<evidence type="ECO:0000313" key="9">
    <source>
        <dbReference type="EMBL" id="CAF1081729.1"/>
    </source>
</evidence>
<dbReference type="Proteomes" id="UP000663828">
    <property type="component" value="Unassembled WGS sequence"/>
</dbReference>
<dbReference type="PROSITE" id="PS51352">
    <property type="entry name" value="THIOREDOXIN_2"/>
    <property type="match status" value="1"/>
</dbReference>
<dbReference type="InterPro" id="IPR029759">
    <property type="entry name" value="GPX_AS"/>
</dbReference>
<evidence type="ECO:0000256" key="6">
    <source>
        <dbReference type="SAM" id="Coils"/>
    </source>
</evidence>
<sequence>MGTTSSQIDGHYQPSFGTFHDLKAIDIDGKERSMSEFQGKVLLVVNVASSCGKTDREYSRLVDLYSRYHGQGFEILAFPCNQFLFQEHGSCSTIKSFIKKYNVEFPMFDKINVNGDDTHAIYAWLKQSYPGRVTWNFSGKFFIDHHGVPRARANDNYEEIEQIIQRLLKEKNDEEAKR</sequence>
<gene>
    <name evidence="9" type="ORF">EDS130_LOCUS19004</name>
    <name evidence="8" type="ORF">XAT740_LOCUS17138</name>
</gene>
<name>A0A814MD54_ADIRI</name>
<dbReference type="PANTHER" id="PTHR11592:SF78">
    <property type="entry name" value="GLUTATHIONE PEROXIDASE"/>
    <property type="match status" value="1"/>
</dbReference>
<dbReference type="EMBL" id="CAJNOR010001111">
    <property type="protein sequence ID" value="CAF1077332.1"/>
    <property type="molecule type" value="Genomic_DNA"/>
</dbReference>
<keyword evidence="3 5" id="KW-0560">Oxidoreductase</keyword>
<evidence type="ECO:0000256" key="4">
    <source>
        <dbReference type="PIRSR" id="PIRSR000303-1"/>
    </source>
</evidence>
<evidence type="ECO:0000256" key="1">
    <source>
        <dbReference type="ARBA" id="ARBA00006926"/>
    </source>
</evidence>
<dbReference type="SUPFAM" id="SSF52833">
    <property type="entry name" value="Thioredoxin-like"/>
    <property type="match status" value="1"/>
</dbReference>
<dbReference type="PRINTS" id="PR01011">
    <property type="entry name" value="GLUTPROXDASE"/>
</dbReference>
<proteinExistence type="inferred from homology"/>
<protein>
    <recommendedName>
        <fullName evidence="5">Glutathione peroxidase</fullName>
    </recommendedName>
</protein>
<dbReference type="Pfam" id="PF00255">
    <property type="entry name" value="GSHPx"/>
    <property type="match status" value="1"/>
</dbReference>
<dbReference type="InterPro" id="IPR013766">
    <property type="entry name" value="Thioredoxin_domain"/>
</dbReference>
<evidence type="ECO:0000313" key="8">
    <source>
        <dbReference type="EMBL" id="CAF1077332.1"/>
    </source>
</evidence>
<dbReference type="PIRSF" id="PIRSF000303">
    <property type="entry name" value="Glutathion_perox"/>
    <property type="match status" value="1"/>
</dbReference>
<dbReference type="CDD" id="cd00340">
    <property type="entry name" value="GSH_Peroxidase"/>
    <property type="match status" value="1"/>
</dbReference>
<reference evidence="8" key="1">
    <citation type="submission" date="2021-02" db="EMBL/GenBank/DDBJ databases">
        <authorList>
            <person name="Nowell W R."/>
        </authorList>
    </citation>
    <scope>NUCLEOTIDE SEQUENCE</scope>
</reference>
<dbReference type="PROSITE" id="PS51355">
    <property type="entry name" value="GLUTATHIONE_PEROXID_3"/>
    <property type="match status" value="1"/>
</dbReference>
<comment type="similarity">
    <text evidence="1 5">Belongs to the glutathione peroxidase family.</text>
</comment>
<dbReference type="GO" id="GO:0004601">
    <property type="term" value="F:peroxidase activity"/>
    <property type="evidence" value="ECO:0007669"/>
    <property type="project" value="UniProtKB-KW"/>
</dbReference>
<evidence type="ECO:0000256" key="2">
    <source>
        <dbReference type="ARBA" id="ARBA00022559"/>
    </source>
</evidence>
<dbReference type="EMBL" id="CAJNOJ010000090">
    <property type="protein sequence ID" value="CAF1081729.1"/>
    <property type="molecule type" value="Genomic_DNA"/>
</dbReference>
<dbReference type="AlphaFoldDB" id="A0A814MD54"/>
<feature type="domain" description="Thioredoxin" evidence="7">
    <location>
        <begin position="13"/>
        <end position="169"/>
    </location>
</feature>
<dbReference type="PANTHER" id="PTHR11592">
    <property type="entry name" value="GLUTATHIONE PEROXIDASE"/>
    <property type="match status" value="1"/>
</dbReference>
<dbReference type="InterPro" id="IPR000889">
    <property type="entry name" value="Glutathione_peroxidase"/>
</dbReference>
<evidence type="ECO:0000256" key="3">
    <source>
        <dbReference type="ARBA" id="ARBA00023002"/>
    </source>
</evidence>
<keyword evidence="6" id="KW-0175">Coiled coil</keyword>
<dbReference type="InterPro" id="IPR029760">
    <property type="entry name" value="GPX_CS"/>
</dbReference>
<evidence type="ECO:0000259" key="7">
    <source>
        <dbReference type="PROSITE" id="PS51352"/>
    </source>
</evidence>
<feature type="active site" evidence="4">
    <location>
        <position position="51"/>
    </location>
</feature>
<keyword evidence="2 5" id="KW-0575">Peroxidase</keyword>
<accession>A0A814MD54</accession>
<dbReference type="InterPro" id="IPR036249">
    <property type="entry name" value="Thioredoxin-like_sf"/>
</dbReference>
<dbReference type="Gene3D" id="3.40.30.10">
    <property type="entry name" value="Glutaredoxin"/>
    <property type="match status" value="1"/>
</dbReference>
<dbReference type="Proteomes" id="UP000663852">
    <property type="component" value="Unassembled WGS sequence"/>
</dbReference>
<dbReference type="PROSITE" id="PS00763">
    <property type="entry name" value="GLUTATHIONE_PEROXID_2"/>
    <property type="match status" value="1"/>
</dbReference>
<comment type="caution">
    <text evidence="8">The sequence shown here is derived from an EMBL/GenBank/DDBJ whole genome shotgun (WGS) entry which is preliminary data.</text>
</comment>
<keyword evidence="10" id="KW-1185">Reference proteome</keyword>
<feature type="coiled-coil region" evidence="6">
    <location>
        <begin position="150"/>
        <end position="177"/>
    </location>
</feature>
<dbReference type="OrthoDB" id="446890at2759"/>
<organism evidence="8 10">
    <name type="scientific">Adineta ricciae</name>
    <name type="common">Rotifer</name>
    <dbReference type="NCBI Taxonomy" id="249248"/>
    <lineage>
        <taxon>Eukaryota</taxon>
        <taxon>Metazoa</taxon>
        <taxon>Spiralia</taxon>
        <taxon>Gnathifera</taxon>
        <taxon>Rotifera</taxon>
        <taxon>Eurotatoria</taxon>
        <taxon>Bdelloidea</taxon>
        <taxon>Adinetida</taxon>
        <taxon>Adinetidae</taxon>
        <taxon>Adineta</taxon>
    </lineage>
</organism>
<evidence type="ECO:0000313" key="10">
    <source>
        <dbReference type="Proteomes" id="UP000663828"/>
    </source>
</evidence>
<dbReference type="GO" id="GO:0006979">
    <property type="term" value="P:response to oxidative stress"/>
    <property type="evidence" value="ECO:0007669"/>
    <property type="project" value="InterPro"/>
</dbReference>
<evidence type="ECO:0000256" key="5">
    <source>
        <dbReference type="RuleBase" id="RU000499"/>
    </source>
</evidence>